<evidence type="ECO:0000313" key="1">
    <source>
        <dbReference type="EMBL" id="SDL07398.1"/>
    </source>
</evidence>
<dbReference type="EMBL" id="FNEE01000026">
    <property type="protein sequence ID" value="SDL07398.1"/>
    <property type="molecule type" value="Genomic_DNA"/>
</dbReference>
<protein>
    <submittedName>
        <fullName evidence="1">Uncharacterized protein</fullName>
    </submittedName>
</protein>
<evidence type="ECO:0000313" key="2">
    <source>
        <dbReference type="Proteomes" id="UP000198894"/>
    </source>
</evidence>
<proteinExistence type="predicted"/>
<sequence length="338" mass="34914">MAQVFNEQRVLGVRLQAEGATLFNGLPVFGVVDATSVLFSDNQRTLGVNILDADAAMHNDQPVRGVVVISDGRKLYNGQLVVPVSGLHSAEALALFARFTTPPTDARKTLINNRILAAKASGAWALRDGFYMMAAADAQAGQRNWKADAFNLSEQGTIAFAADRGYTGDGATGYLATGFTPSAAGGQFALNSAHMSLWSRSNAQSTGISMGARTTAATAQALLILRNASDNGSFRLNQDVTTGSTVVANSSGGFVARRSAADATALWRNGVSLGTHNAPSTALPAAAIVIGAMNTGGVIGSFSPYQFASVGFGGNLSDAQILAEYQADLAYLQAVGAA</sequence>
<accession>A0A1G9H367</accession>
<keyword evidence="2" id="KW-1185">Reference proteome</keyword>
<organism evidence="1 2">
    <name type="scientific">Mesorhizobium muleiense</name>
    <dbReference type="NCBI Taxonomy" id="1004279"/>
    <lineage>
        <taxon>Bacteria</taxon>
        <taxon>Pseudomonadati</taxon>
        <taxon>Pseudomonadota</taxon>
        <taxon>Alphaproteobacteria</taxon>
        <taxon>Hyphomicrobiales</taxon>
        <taxon>Phyllobacteriaceae</taxon>
        <taxon>Mesorhizobium</taxon>
    </lineage>
</organism>
<reference evidence="2" key="1">
    <citation type="submission" date="2016-10" db="EMBL/GenBank/DDBJ databases">
        <authorList>
            <person name="Varghese N."/>
            <person name="Submissions S."/>
        </authorList>
    </citation>
    <scope>NUCLEOTIDE SEQUENCE [LARGE SCALE GENOMIC DNA]</scope>
    <source>
        <strain evidence="2">CGMCC 1.11022</strain>
    </source>
</reference>
<name>A0A1G9H367_9HYPH</name>
<dbReference type="RefSeq" id="WP_091599729.1">
    <property type="nucleotide sequence ID" value="NZ_FNEE01000026.1"/>
</dbReference>
<dbReference type="Proteomes" id="UP000198894">
    <property type="component" value="Unassembled WGS sequence"/>
</dbReference>
<gene>
    <name evidence="1" type="ORF">SAMN05428953_12655</name>
</gene>
<dbReference type="AlphaFoldDB" id="A0A1G9H367"/>